<organism evidence="2 3">
    <name type="scientific">Rhodoferax koreensis</name>
    <dbReference type="NCBI Taxonomy" id="1842727"/>
    <lineage>
        <taxon>Bacteria</taxon>
        <taxon>Pseudomonadati</taxon>
        <taxon>Pseudomonadota</taxon>
        <taxon>Betaproteobacteria</taxon>
        <taxon>Burkholderiales</taxon>
        <taxon>Comamonadaceae</taxon>
        <taxon>Rhodoferax</taxon>
    </lineage>
</organism>
<dbReference type="STRING" id="1842727.RD110_21550"/>
<dbReference type="EMBL" id="CP019236">
    <property type="protein sequence ID" value="APW40855.1"/>
    <property type="molecule type" value="Genomic_DNA"/>
</dbReference>
<evidence type="ECO:0000313" key="3">
    <source>
        <dbReference type="Proteomes" id="UP000186609"/>
    </source>
</evidence>
<keyword evidence="3" id="KW-1185">Reference proteome</keyword>
<dbReference type="Proteomes" id="UP000186609">
    <property type="component" value="Chromosome"/>
</dbReference>
<name>A0A1P8K4B4_9BURK</name>
<dbReference type="Gene3D" id="1.25.40.10">
    <property type="entry name" value="Tetratricopeptide repeat domain"/>
    <property type="match status" value="1"/>
</dbReference>
<dbReference type="InterPro" id="IPR011990">
    <property type="entry name" value="TPR-like_helical_dom_sf"/>
</dbReference>
<dbReference type="AlphaFoldDB" id="A0A1P8K4B4"/>
<proteinExistence type="predicted"/>
<accession>A0A1P8K4B4</accession>
<evidence type="ECO:0000313" key="2">
    <source>
        <dbReference type="EMBL" id="APW40855.1"/>
    </source>
</evidence>
<reference evidence="2 3" key="1">
    <citation type="submission" date="2017-01" db="EMBL/GenBank/DDBJ databases">
        <authorList>
            <person name="Mah S.A."/>
            <person name="Swanson W.J."/>
            <person name="Moy G.W."/>
            <person name="Vacquier V.D."/>
        </authorList>
    </citation>
    <scope>NUCLEOTIDE SEQUENCE [LARGE SCALE GENOMIC DNA]</scope>
    <source>
        <strain evidence="2 3">DCY110</strain>
    </source>
</reference>
<sequence length="219" mass="24019">MSPQLAFAQDSACGPLANAYGPFDYRTEKGNSLHLVESAHFTPVVEALIKGNAGYLGGDLDYTLRAFPNHHRALLAVMRYGEKTKSPKPNDLRYSVECYFTRALQFRPDDTTARLLYASYLGKNSREAEALQQLERTNALAKDNPFTHYNIGLVYFDLKQYDKALAQAHIADDLGFTQTGLRDQLKAAGKWKDAPPRSAARAEAPASAAAPAASAPLPQ</sequence>
<dbReference type="SUPFAM" id="SSF48452">
    <property type="entry name" value="TPR-like"/>
    <property type="match status" value="1"/>
</dbReference>
<feature type="compositionally biased region" description="Low complexity" evidence="1">
    <location>
        <begin position="196"/>
        <end position="219"/>
    </location>
</feature>
<protein>
    <submittedName>
        <fullName evidence="2">Uncharacterized protein</fullName>
    </submittedName>
</protein>
<gene>
    <name evidence="2" type="ORF">RD110_21550</name>
</gene>
<evidence type="ECO:0000256" key="1">
    <source>
        <dbReference type="SAM" id="MobiDB-lite"/>
    </source>
</evidence>
<feature type="region of interest" description="Disordered" evidence="1">
    <location>
        <begin position="187"/>
        <end position="219"/>
    </location>
</feature>
<dbReference type="KEGG" id="rhy:RD110_21550"/>